<dbReference type="PROSITE" id="PS50082">
    <property type="entry name" value="WD_REPEATS_2"/>
    <property type="match status" value="3"/>
</dbReference>
<evidence type="ECO:0000259" key="5">
    <source>
        <dbReference type="Pfam" id="PF23775"/>
    </source>
</evidence>
<dbReference type="PANTHER" id="PTHR46362">
    <property type="entry name" value="GEM-ASSOCIATED PROTEIN 5"/>
    <property type="match status" value="1"/>
</dbReference>
<dbReference type="InterPro" id="IPR056421">
    <property type="entry name" value="TPR_GEMI5"/>
</dbReference>
<reference evidence="6" key="1">
    <citation type="submission" date="2020-11" db="EMBL/GenBank/DDBJ databases">
        <authorList>
            <person name="Tran Van P."/>
        </authorList>
    </citation>
    <scope>NUCLEOTIDE SEQUENCE</scope>
</reference>
<evidence type="ECO:0000256" key="1">
    <source>
        <dbReference type="ARBA" id="ARBA00022574"/>
    </source>
</evidence>
<dbReference type="InterPro" id="IPR019775">
    <property type="entry name" value="WD40_repeat_CS"/>
</dbReference>
<name>A0A7R9L9S2_9ACAR</name>
<feature type="repeat" description="WD" evidence="3">
    <location>
        <begin position="624"/>
        <end position="666"/>
    </location>
</feature>
<protein>
    <recommendedName>
        <fullName evidence="8">Gem-associated protein 5</fullName>
    </recommendedName>
</protein>
<keyword evidence="1 3" id="KW-0853">WD repeat</keyword>
<dbReference type="InterPro" id="IPR036322">
    <property type="entry name" value="WD40_repeat_dom_sf"/>
</dbReference>
<feature type="domain" description="Gem-associated protein 5 TPR" evidence="4">
    <location>
        <begin position="823"/>
        <end position="1005"/>
    </location>
</feature>
<evidence type="ECO:0000313" key="7">
    <source>
        <dbReference type="Proteomes" id="UP000728032"/>
    </source>
</evidence>
<dbReference type="Pfam" id="PF00400">
    <property type="entry name" value="WD40"/>
    <property type="match status" value="1"/>
</dbReference>
<dbReference type="Proteomes" id="UP000728032">
    <property type="component" value="Unassembled WGS sequence"/>
</dbReference>
<dbReference type="InterPro" id="IPR056424">
    <property type="entry name" value="Beta-prop_GEMI5_2nd"/>
</dbReference>
<feature type="repeat" description="WD" evidence="3">
    <location>
        <begin position="217"/>
        <end position="263"/>
    </location>
</feature>
<dbReference type="InterPro" id="IPR052640">
    <property type="entry name" value="Gemin-5"/>
</dbReference>
<evidence type="ECO:0000259" key="4">
    <source>
        <dbReference type="Pfam" id="PF23774"/>
    </source>
</evidence>
<dbReference type="PROSITE" id="PS50294">
    <property type="entry name" value="WD_REPEATS_REGION"/>
    <property type="match status" value="2"/>
</dbReference>
<keyword evidence="2" id="KW-0677">Repeat</keyword>
<proteinExistence type="predicted"/>
<dbReference type="Pfam" id="PF23774">
    <property type="entry name" value="TPR_GEMI5"/>
    <property type="match status" value="1"/>
</dbReference>
<dbReference type="EMBL" id="CAJPVJ010000118">
    <property type="protein sequence ID" value="CAG2161209.1"/>
    <property type="molecule type" value="Genomic_DNA"/>
</dbReference>
<dbReference type="Gene3D" id="2.130.10.10">
    <property type="entry name" value="YVTN repeat-like/Quinoprotein amine dehydrogenase"/>
    <property type="match status" value="2"/>
</dbReference>
<dbReference type="InterPro" id="IPR015943">
    <property type="entry name" value="WD40/YVTN_repeat-like_dom_sf"/>
</dbReference>
<feature type="repeat" description="WD" evidence="3">
    <location>
        <begin position="328"/>
        <end position="369"/>
    </location>
</feature>
<dbReference type="GO" id="GO:0000387">
    <property type="term" value="P:spliceosomal snRNP assembly"/>
    <property type="evidence" value="ECO:0007669"/>
    <property type="project" value="TreeGrafter"/>
</dbReference>
<dbReference type="InterPro" id="IPR001680">
    <property type="entry name" value="WD40_rpt"/>
</dbReference>
<dbReference type="InterPro" id="IPR011047">
    <property type="entry name" value="Quinoprotein_ADH-like_sf"/>
</dbReference>
<evidence type="ECO:0000256" key="2">
    <source>
        <dbReference type="ARBA" id="ARBA00022737"/>
    </source>
</evidence>
<evidence type="ECO:0008006" key="8">
    <source>
        <dbReference type="Google" id="ProtNLM"/>
    </source>
</evidence>
<dbReference type="GO" id="GO:0032797">
    <property type="term" value="C:SMN complex"/>
    <property type="evidence" value="ECO:0007669"/>
    <property type="project" value="TreeGrafter"/>
</dbReference>
<dbReference type="PROSITE" id="PS00678">
    <property type="entry name" value="WD_REPEATS_1"/>
    <property type="match status" value="3"/>
</dbReference>
<accession>A0A7R9L9S2</accession>
<dbReference type="OrthoDB" id="7326421at2759"/>
<dbReference type="GO" id="GO:0005634">
    <property type="term" value="C:nucleus"/>
    <property type="evidence" value="ECO:0007669"/>
    <property type="project" value="TreeGrafter"/>
</dbReference>
<dbReference type="EMBL" id="OC914943">
    <property type="protein sequence ID" value="CAD7637697.1"/>
    <property type="molecule type" value="Genomic_DNA"/>
</dbReference>
<dbReference type="SUPFAM" id="SSF50998">
    <property type="entry name" value="Quinoprotein alcohol dehydrogenase-like"/>
    <property type="match status" value="1"/>
</dbReference>
<sequence>MSGPSEQMAKEVMAMNVEYSLAPFCNWFLPSCLDMWSSGDGHRVLCSYGARSMVCLFSLTDSKAIRSHDCLNVFNTNKSIISCNKFNRNARKPYLFIGSNEGEAALLDCDTNELIYPKIELNDLNLPSKKILSADWSHVNDNSVVYYCIHSVIISWNTTTQTTSRLMIGDNYHNTIAISCIVSTSCGQQKLAIGYMNGDIIIVYLNGMSSQLIEETLSGHNDDICSLSFGWSKGQYEEGILGSISRDGFVKVWDVFNKNNIADIKLDANKAKNKNWFSLAVIPNSGSNKFEILIGSGGGDLLCIEIPNKPPDSKIRVHKPMSFYKNKSSSHSSVVFSIAVDMKTMLALTSSLDHQILVWDLKERRTVSCLNTFSYGVHDISVSPIDPMRVAIGIGEGFHVIKFDDQLNAGNQRRFSPPFKSKDTKTLAIVWHPEYENRLAYGTSNGDIMVLDVNSNQKSPRYVTKKPLKDSTKIYCLVWGPSLEGSDESTLYCVHQSGKMYLHYISSNRIIEFTDYVNEEIKRTELMWKTNYKHLSIGNDNGSVDVFELENNKLELKLRIYSFKRAILCIKWNSNKDEETSNWLAISSYDNNIHCYSLHNYLNCVDIETDKTSVPNVSKPNYLLKGHSDRISSMSWCPFDANKLVSVSYDKSALIWDVLRETPLMRFNGHRGILYSVVWSAFDEDLIYSGGEDNYFHAWRPSKQVTAFNQRLSPKGDNEWPHLEVREAVKESNGSNEKCVETVLKECVNRVVYEANGVNGGKGGHKPKKKKVNKELKKCSIFPLSNCIENSSTKFQKLEDIEALFNKTQGNDISDENGERILLYGSCDDIKEFVRSEASNHVNHGNDEQRDIVNLFFDIKSAIEESIERKETNPYLVSLSIYSSRNHWKESCELMAKHLLDSEFEMQSYKMYSIEMSAILLVSQNHVREAIDLLLSNHLFREALIVTKTRYESEEVVRHVMTQWATYRKNSGDFEGAAKCLTAVGMFSEAADLLETRNDQQFNHTICLLKSVNK</sequence>
<organism evidence="6">
    <name type="scientific">Oppiella nova</name>
    <dbReference type="NCBI Taxonomy" id="334625"/>
    <lineage>
        <taxon>Eukaryota</taxon>
        <taxon>Metazoa</taxon>
        <taxon>Ecdysozoa</taxon>
        <taxon>Arthropoda</taxon>
        <taxon>Chelicerata</taxon>
        <taxon>Arachnida</taxon>
        <taxon>Acari</taxon>
        <taxon>Acariformes</taxon>
        <taxon>Sarcoptiformes</taxon>
        <taxon>Oribatida</taxon>
        <taxon>Brachypylina</taxon>
        <taxon>Oppioidea</taxon>
        <taxon>Oppiidae</taxon>
        <taxon>Oppiella</taxon>
    </lineage>
</organism>
<dbReference type="PANTHER" id="PTHR46362:SF1">
    <property type="entry name" value="GEM-ASSOCIATED PROTEIN 5"/>
    <property type="match status" value="1"/>
</dbReference>
<dbReference type="GO" id="GO:0003730">
    <property type="term" value="F:mRNA 3'-UTR binding"/>
    <property type="evidence" value="ECO:0007669"/>
    <property type="project" value="TreeGrafter"/>
</dbReference>
<evidence type="ECO:0000313" key="6">
    <source>
        <dbReference type="EMBL" id="CAD7637697.1"/>
    </source>
</evidence>
<dbReference type="SMART" id="SM00320">
    <property type="entry name" value="WD40"/>
    <property type="match status" value="7"/>
</dbReference>
<evidence type="ECO:0000256" key="3">
    <source>
        <dbReference type="PROSITE-ProRule" id="PRU00221"/>
    </source>
</evidence>
<dbReference type="SUPFAM" id="SSF50978">
    <property type="entry name" value="WD40 repeat-like"/>
    <property type="match status" value="1"/>
</dbReference>
<dbReference type="AlphaFoldDB" id="A0A7R9L9S2"/>
<feature type="domain" description="Gem-associated protein 5 second beta-propeller" evidence="5">
    <location>
        <begin position="384"/>
        <end position="691"/>
    </location>
</feature>
<gene>
    <name evidence="6" type="ORF">ONB1V03_LOCUS973</name>
</gene>
<keyword evidence="7" id="KW-1185">Reference proteome</keyword>
<dbReference type="Pfam" id="PF23775">
    <property type="entry name" value="Beta-prop_RIG_2nd"/>
    <property type="match status" value="1"/>
</dbReference>